<keyword evidence="4" id="KW-1185">Reference proteome</keyword>
<name>A0A292PTK6_9PEZI</name>
<accession>A0A292PTK6</accession>
<feature type="transmembrane region" description="Helical" evidence="2">
    <location>
        <begin position="214"/>
        <end position="234"/>
    </location>
</feature>
<organism evidence="3 4">
    <name type="scientific">Tuber aestivum</name>
    <name type="common">summer truffle</name>
    <dbReference type="NCBI Taxonomy" id="59557"/>
    <lineage>
        <taxon>Eukaryota</taxon>
        <taxon>Fungi</taxon>
        <taxon>Dikarya</taxon>
        <taxon>Ascomycota</taxon>
        <taxon>Pezizomycotina</taxon>
        <taxon>Pezizomycetes</taxon>
        <taxon>Pezizales</taxon>
        <taxon>Tuberaceae</taxon>
        <taxon>Tuber</taxon>
    </lineage>
</organism>
<protein>
    <submittedName>
        <fullName evidence="3">Uncharacterized protein</fullName>
    </submittedName>
</protein>
<gene>
    <name evidence="3" type="ORF">GSTUAT00004973001</name>
</gene>
<dbReference type="AlphaFoldDB" id="A0A292PTK6"/>
<dbReference type="Proteomes" id="UP001412239">
    <property type="component" value="Unassembled WGS sequence"/>
</dbReference>
<feature type="compositionally biased region" description="Gly residues" evidence="1">
    <location>
        <begin position="30"/>
        <end position="43"/>
    </location>
</feature>
<keyword evidence="2" id="KW-0472">Membrane</keyword>
<feature type="compositionally biased region" description="Low complexity" evidence="1">
    <location>
        <begin position="1"/>
        <end position="19"/>
    </location>
</feature>
<keyword evidence="2" id="KW-0812">Transmembrane</keyword>
<reference evidence="3" key="1">
    <citation type="submission" date="2015-10" db="EMBL/GenBank/DDBJ databases">
        <authorList>
            <person name="Regsiter A."/>
            <person name="william w."/>
        </authorList>
    </citation>
    <scope>NUCLEOTIDE SEQUENCE</scope>
    <source>
        <strain evidence="3">Montdore</strain>
    </source>
</reference>
<evidence type="ECO:0000256" key="2">
    <source>
        <dbReference type="SAM" id="Phobius"/>
    </source>
</evidence>
<evidence type="ECO:0000256" key="1">
    <source>
        <dbReference type="SAM" id="MobiDB-lite"/>
    </source>
</evidence>
<feature type="transmembrane region" description="Helical" evidence="2">
    <location>
        <begin position="135"/>
        <end position="154"/>
    </location>
</feature>
<feature type="transmembrane region" description="Helical" evidence="2">
    <location>
        <begin position="112"/>
        <end position="130"/>
    </location>
</feature>
<evidence type="ECO:0000313" key="4">
    <source>
        <dbReference type="Proteomes" id="UP001412239"/>
    </source>
</evidence>
<dbReference type="EMBL" id="LN891036">
    <property type="protein sequence ID" value="CUS10942.1"/>
    <property type="molecule type" value="Genomic_DNA"/>
</dbReference>
<sequence>MTSRFSASSAAATTAAAAAQSPLVYRSTAEGGGYQGGGGGGDGVRSPRNNMNGGASSAGAPRKRPARPPSMNVPPEPPLQNISRRNSLLPDNLQDATKVLVPLPADADSSPWHNVPLAFALLPALGGILFTNGSYFFTDVILIFLVAVFLHWLVKFPWLWYNSSQALRYEQDAFGALATPGEFLGDRDAPGATRSAHEERLRAAAARELRMNEMLALLACFVGPCVGGWLLHAIRSQLSRPSEGLVSNFNLTIFVLAAELRPAAQVVKLIRNRSLYLHSVVHHPPTTRMDALEARLEELNAEVRDLTLMTTKAVDRDSHLDALTRAVRRYEKRETVHSAQTENRILEIDNRLNDVLTLTAAASAGQKHTTFSMTLFQCACAAIVIPFSLTWRLISLPARAVEALAGFSRNQRLLRVGRRQQPRLRGRPRIAKSKDAES</sequence>
<feature type="compositionally biased region" description="Pro residues" evidence="1">
    <location>
        <begin position="67"/>
        <end position="78"/>
    </location>
</feature>
<feature type="compositionally biased region" description="Basic residues" evidence="1">
    <location>
        <begin position="419"/>
        <end position="431"/>
    </location>
</feature>
<evidence type="ECO:0000313" key="3">
    <source>
        <dbReference type="EMBL" id="CUS10942.1"/>
    </source>
</evidence>
<feature type="region of interest" description="Disordered" evidence="1">
    <location>
        <begin position="1"/>
        <end position="84"/>
    </location>
</feature>
<dbReference type="PANTHER" id="PTHR42032">
    <property type="entry name" value="YALI0E30679P"/>
    <property type="match status" value="1"/>
</dbReference>
<dbReference type="PANTHER" id="PTHR42032:SF1">
    <property type="entry name" value="YALI0E30679P"/>
    <property type="match status" value="1"/>
</dbReference>
<proteinExistence type="predicted"/>
<feature type="region of interest" description="Disordered" evidence="1">
    <location>
        <begin position="419"/>
        <end position="438"/>
    </location>
</feature>
<keyword evidence="2" id="KW-1133">Transmembrane helix</keyword>